<dbReference type="InterPro" id="IPR045495">
    <property type="entry name" value="PI4K_N"/>
</dbReference>
<dbReference type="Pfam" id="PF05183">
    <property type="entry name" value="RdRP"/>
    <property type="match status" value="2"/>
</dbReference>
<evidence type="ECO:0000259" key="9">
    <source>
        <dbReference type="PROSITE" id="PS51545"/>
    </source>
</evidence>
<organism evidence="10 11">
    <name type="scientific">Rhizopogon vesiculosus</name>
    <dbReference type="NCBI Taxonomy" id="180088"/>
    <lineage>
        <taxon>Eukaryota</taxon>
        <taxon>Fungi</taxon>
        <taxon>Dikarya</taxon>
        <taxon>Basidiomycota</taxon>
        <taxon>Agaricomycotina</taxon>
        <taxon>Agaricomycetes</taxon>
        <taxon>Agaricomycetidae</taxon>
        <taxon>Boletales</taxon>
        <taxon>Suillineae</taxon>
        <taxon>Rhizopogonaceae</taxon>
        <taxon>Rhizopogon</taxon>
    </lineage>
</organism>
<dbReference type="STRING" id="180088.A0A1J8Q1M5"/>
<sequence>MDCLELNIRQRILSDLATLETETEEDLLTTRDLIQSKAQLADEKHSAPNGDSVERDEPRAFIPEARAHCNIAFGELVANFPEKHIATQIDTIVPVLLDLLREVPRMDFDRCLSWDEWALPDQLVFSTVSALLRICGAHPVYANTAIKSIIAFITDIVENLNDSTSIDVLTQLTPSVHGLYRAITSTLYPWSASQWRLLSSSLQSLVATPVLERINRLLLDIHQEAEADPDVDATSVAFCHTFISRYIALGRPLSGYFIVCCVMEMQWTVLAQALASTPLVQKGQVREAAAANKAWVNLMKCPAKDLGLENEEETKEALRDVSRDALQCFSDLLEQIGNMDTEPPVDTYAWETMSESLKLASVCSVALREIDSNLHTRLMQLLSDSAPILDNLVQESALKATTVLVRSFPEIAPSFVSHLRLFVTSPLSIFEFAFNTEKRAPPPLTAAAKCLALCIQLSPGDDSIMSNMYSLLNYIAATSKEITESSSSYQLLSNPLYASSVSTPNDQMTFQSEEIGLHGRSDEEKRLIGITTISVVTRLALEFHAAGQAEVTKLTISMLLQRLRTSEPTLEAAIAYNLVDLALVAPEEAFIDVARAFSLINRAANLEDPRFSNNMVLAAQTRLARELDRRPDLYDVYLVELLTLFSDKGVAIQNVATSDQHVKTEEMIEQLASLLLPIEALLTHADYAPHLGASQELTGLFRNMWFLCVLFHFTSGEEKGPMTWLVPALAKIATKTPNLVLESAHDAASDIEYSTVIRHEYANSVLSKHRSFLTRHISIRASEIRSLSPGQVVFLLMMHDIESMRSAAGLPSSLVSYFTNGGLNQQSSLIACMESIADKVIRGCIGEMNAQALEQALPEHLSEELRKLLVGSTHRISRVRDVASKYLNSLITSFPSLMCDPPLVYAILECLTLLRHACENEFTDEYNPVYEFHSECTGITLQLTDDYKVRNDILGQLQRHANAWFELALGRAPIELQSTLQKYLAAAKPLTCTDNSELGASVAEKFAKAFGPVHRQLSSLCHLSNWKSDRVRVLASQLASKCYFAGEVAGLRLAADKNQDALDKIAPQMPSTDVQAFKAKMADTMNDIRNKRSSLTVQDLKRLLFRCAAIIISLENCEYTLLHFLVALPFEVFTPSAVATGIETWTWVIAERPSMEAAIMCEVLMAWFGTVRERKGVFSASSNYVDPFYRPISYSPTDKDEIDRATTHARRLLMPHTLILQMLFSRLQAARYCRSTVMFLIQRLVLRSARAHKLFSTHPLARELRYSFLLFGLETLKSSHLDAVCECMLRESLYRTAYSWFAVRPQWSFGANRVQVDADIKVLSEFLDHLQVDSPRSLSSLSSLNHHQSASKISLYVARLKNISQPLRLLVENEIFRLTVWANPSNDGKRGSDHHSLMERSMLEASWPGIVRTVWEVDPAVAIYLMERFKSPAAHAEVENLVRSNASQVIDTPEALRFLIGDHFRGGQRRELKYMVVWAPVPPVIAVTFFERRHGNDPFLLQYAHRVLKQHPVDLTFFFVPQVVQALRFDDLGYIAQFIFETAKVSQLFCHQIIWNMKANCYKDDAAEIEDPMKPALDRMTDMVVDSLSGDARAFYDREFGFFNKAKIDEEMAKIVVDVGVYLPSNPEGKVIDIDKKSGRPLQSHAKAPFMATFKVRKERVIIDSDPESLLDGALEKHEEYDVWQQAIFKVGDDCRQDVLALQVIAMFKNIFTSIGLTLYLFPYRVTATAAGCGVIDVVPNATSRDEMGRATVNDLLDFFISKYGGEETVAFQRARLNFVQSMAAYSVACYILQIKDRHNGNIMIDGEGHIVHIDFGFLFDIDEFIVLMGGRYSQGYELFQHLTVKAFLAIRPHADQLVSTVQLMLGTGLPSFKGEATIKRLKDRFALGLNERQAAEWMVGIIRNAHENKRSTAYDEFQRIQNDFAATECDVKKAIAEVLHAYPGPFVSDDDANQRRINFEVVLEKNDCGGVRNTGSGFLRLPTKDVGVRFRRLVDGEDGVTINAGRKRLKFIPTNRRIPDRVLVTLQKAPYVDPDIAQNRQQKIDALSTDFRIDKLQIGTFYRTPGAPPSAPRAFSVEWDCDLIDSGIGWLRFEYEHKLIRAKVGDPARGELLYSLIINFANINKMAVNYDFGNPYICIDLFTPPIIEREDVNRTLTGDRSDGKNFRERVGALHPGHAQVAPYAHHIRIILYKWADEDPVDKFMVFCGIAGLRPPVTGVPIETQRQGFFTSRQLALVQGWLRSDLLKSNWPVAFQVEALLRNGVANTTELKDLRPRIEELIRRHQPLAARIMRFFVTRAAARPPAQTIQKCFESVLQTKLGHVRPEAPPGRFYCHHVTVTPTRLILEGPNILQSNRVIREYEGYEDNFIRVDFRDEDRLQYRWDREVDGASFVRHRVGGFLKNGFDLAGKHFVFLAYSSSALREHAVWFVSSFKHDTKGLVNAHTIRDSLGDFSGCIKSPSKYAARMAQAFTATDSSVTIHRSEWSEVPDIIENGVMFSDGVGTVSEELGDSIWQALCKDRRDNGFNAVKPSAYQIRFLGFKGVVSVDKQLKGIHLRLRESMNKFSDRGEEYAMIEIARAVVKPNTPHLNRPLIMVLEDRGASKDTFLELQQKVVAEARTANDSVDIFAGLLESHGLSLPFRLASILRKLNTLGLELNPTHLQRNIDTPFLSRVRSCAINHVLRAVKHDARIPIPSSYSLMGVTDEGPAYEQRGYKDVFKLPPGKIYGQGTMSPYGSMDLASSRGVLLYIQAMQAYAIGKPPADKLCLFAHLKNVVVFSSTGTTCLANSLGGGDLDGDLYEIIQHPPLILPDHCDPASYPSRPPFKIDRESTIDDVYQASDGVFNESCLKLAALHSQAVDYPKNGWVVDVQDLPRSLIPYKPDWHAAEVESPRPTDYYESDRALGHLFRNIQLDEIPPYTPQPLQKPLSDIISVTLRPLVERQLQRRARASKLTVSVDSMYSAYLDELTYVATCYTLSRVPGARLREEEIVVGTILAKCSQKRWRNDRRFAMKECISVLVRDIKSRVLPDNMEDASPNDLRDGLEKGWDAWALSQEKSGDYGAESFGLVALGVVLDCLEQLKEISLLPA</sequence>
<dbReference type="PANTHER" id="PTHR10048:SF15">
    <property type="entry name" value="PHOSPHATIDYLINOSITOL 4-KINASE ALPHA"/>
    <property type="match status" value="1"/>
</dbReference>
<comment type="similarity">
    <text evidence="2">Belongs to the PI3/PI4-kinase family. Type III PI4K subfamily.</text>
</comment>
<dbReference type="InterPro" id="IPR001263">
    <property type="entry name" value="PI3K_accessory_dom"/>
</dbReference>
<dbReference type="InterPro" id="IPR000403">
    <property type="entry name" value="PI3/4_kinase_cat_dom"/>
</dbReference>
<evidence type="ECO:0000256" key="7">
    <source>
        <dbReference type="ARBA" id="ARBA00022840"/>
    </source>
</evidence>
<dbReference type="EMBL" id="LVVM01003992">
    <property type="protein sequence ID" value="OJA13883.1"/>
    <property type="molecule type" value="Genomic_DNA"/>
</dbReference>
<dbReference type="PROSITE" id="PS50290">
    <property type="entry name" value="PI3_4_KINASE_3"/>
    <property type="match status" value="1"/>
</dbReference>
<name>A0A1J8Q1M5_9AGAM</name>
<evidence type="ECO:0000313" key="11">
    <source>
        <dbReference type="Proteomes" id="UP000183567"/>
    </source>
</evidence>
<evidence type="ECO:0000313" key="10">
    <source>
        <dbReference type="EMBL" id="OJA13883.1"/>
    </source>
</evidence>
<comment type="catalytic activity">
    <reaction evidence="1">
        <text>a 1,2-diacyl-sn-glycero-3-phospho-(1D-myo-inositol) + ATP = a 1,2-diacyl-sn-glycero-3-phospho-(1D-myo-inositol 4-phosphate) + ADP + H(+)</text>
        <dbReference type="Rhea" id="RHEA:19877"/>
        <dbReference type="ChEBI" id="CHEBI:15378"/>
        <dbReference type="ChEBI" id="CHEBI:30616"/>
        <dbReference type="ChEBI" id="CHEBI:57880"/>
        <dbReference type="ChEBI" id="CHEBI:58178"/>
        <dbReference type="ChEBI" id="CHEBI:456216"/>
        <dbReference type="EC" id="2.7.1.67"/>
    </reaction>
</comment>
<dbReference type="SUPFAM" id="SSF48371">
    <property type="entry name" value="ARM repeat"/>
    <property type="match status" value="2"/>
</dbReference>
<keyword evidence="11" id="KW-1185">Reference proteome</keyword>
<dbReference type="OrthoDB" id="10264149at2759"/>
<dbReference type="Proteomes" id="UP000183567">
    <property type="component" value="Unassembled WGS sequence"/>
</dbReference>
<dbReference type="PROSITE" id="PS00915">
    <property type="entry name" value="PI3_4_KINASE_1"/>
    <property type="match status" value="1"/>
</dbReference>
<proteinExistence type="inferred from homology"/>
<dbReference type="Gene3D" id="3.30.1010.10">
    <property type="entry name" value="Phosphatidylinositol 3-kinase Catalytic Subunit, Chain A, domain 4"/>
    <property type="match status" value="1"/>
</dbReference>
<dbReference type="InterPro" id="IPR016024">
    <property type="entry name" value="ARM-type_fold"/>
</dbReference>
<dbReference type="GO" id="GO:0003968">
    <property type="term" value="F:RNA-directed RNA polymerase activity"/>
    <property type="evidence" value="ECO:0007669"/>
    <property type="project" value="InterPro"/>
</dbReference>
<dbReference type="PROSITE" id="PS51545">
    <property type="entry name" value="PIK_HELICAL"/>
    <property type="match status" value="1"/>
</dbReference>
<dbReference type="GO" id="GO:0005737">
    <property type="term" value="C:cytoplasm"/>
    <property type="evidence" value="ECO:0007669"/>
    <property type="project" value="TreeGrafter"/>
</dbReference>
<feature type="domain" description="PIK helical" evidence="9">
    <location>
        <begin position="1397"/>
        <end position="1583"/>
    </location>
</feature>
<evidence type="ECO:0000256" key="3">
    <source>
        <dbReference type="ARBA" id="ARBA00012169"/>
    </source>
</evidence>
<dbReference type="EC" id="2.7.1.67" evidence="3"/>
<evidence type="ECO:0000256" key="1">
    <source>
        <dbReference type="ARBA" id="ARBA00001686"/>
    </source>
</evidence>
<dbReference type="InterPro" id="IPR042236">
    <property type="entry name" value="PI3K_accessory_sf"/>
</dbReference>
<dbReference type="InterPro" id="IPR036940">
    <property type="entry name" value="PI3/4_kinase_cat_sf"/>
</dbReference>
<dbReference type="InterPro" id="IPR015433">
    <property type="entry name" value="PI3/4_kinase"/>
</dbReference>
<dbReference type="InterPro" id="IPR018936">
    <property type="entry name" value="PI3/4_kinase_CS"/>
</dbReference>
<evidence type="ECO:0000256" key="5">
    <source>
        <dbReference type="ARBA" id="ARBA00022741"/>
    </source>
</evidence>
<gene>
    <name evidence="10" type="ORF">AZE42_05402</name>
</gene>
<reference evidence="10 11" key="1">
    <citation type="submission" date="2016-03" db="EMBL/GenBank/DDBJ databases">
        <title>Comparative genomics of the ectomycorrhizal sister species Rhizopogon vinicolor and Rhizopogon vesiculosus (Basidiomycota: Boletales) reveals a divergence of the mating type B locus.</title>
        <authorList>
            <person name="Mujic A.B."/>
            <person name="Kuo A."/>
            <person name="Tritt A."/>
            <person name="Lipzen A."/>
            <person name="Chen C."/>
            <person name="Johnson J."/>
            <person name="Sharma A."/>
            <person name="Barry K."/>
            <person name="Grigoriev I.V."/>
            <person name="Spatafora J.W."/>
        </authorList>
    </citation>
    <scope>NUCLEOTIDE SEQUENCE [LARGE SCALE GENOMIC DNA]</scope>
    <source>
        <strain evidence="10 11">AM-OR11-056</strain>
    </source>
</reference>
<dbReference type="PROSITE" id="PS00916">
    <property type="entry name" value="PI3_4_KINASE_2"/>
    <property type="match status" value="1"/>
</dbReference>
<dbReference type="SUPFAM" id="SSF56112">
    <property type="entry name" value="Protein kinase-like (PK-like)"/>
    <property type="match status" value="1"/>
</dbReference>
<dbReference type="Gene3D" id="1.25.40.70">
    <property type="entry name" value="Phosphatidylinositol 3-kinase, accessory domain (PIK)"/>
    <property type="match status" value="1"/>
</dbReference>
<keyword evidence="5" id="KW-0547">Nucleotide-binding</keyword>
<dbReference type="GO" id="GO:0005886">
    <property type="term" value="C:plasma membrane"/>
    <property type="evidence" value="ECO:0007669"/>
    <property type="project" value="TreeGrafter"/>
</dbReference>
<dbReference type="PANTHER" id="PTHR10048">
    <property type="entry name" value="PHOSPHATIDYLINOSITOL KINASE"/>
    <property type="match status" value="1"/>
</dbReference>
<dbReference type="InterPro" id="IPR011009">
    <property type="entry name" value="Kinase-like_dom_sf"/>
</dbReference>
<feature type="domain" description="PI3K/PI4K catalytic" evidence="8">
    <location>
        <begin position="1664"/>
        <end position="1911"/>
    </location>
</feature>
<evidence type="ECO:0000256" key="4">
    <source>
        <dbReference type="ARBA" id="ARBA00022679"/>
    </source>
</evidence>
<evidence type="ECO:0000256" key="2">
    <source>
        <dbReference type="ARBA" id="ARBA00006209"/>
    </source>
</evidence>
<keyword evidence="7" id="KW-0067">ATP-binding</keyword>
<dbReference type="GO" id="GO:0004430">
    <property type="term" value="F:1-phosphatidylinositol 4-kinase activity"/>
    <property type="evidence" value="ECO:0007669"/>
    <property type="project" value="UniProtKB-EC"/>
</dbReference>
<keyword evidence="4" id="KW-0808">Transferase</keyword>
<protein>
    <recommendedName>
        <fullName evidence="3">1-phosphatidylinositol 4-kinase</fullName>
        <ecNumber evidence="3">2.7.1.67</ecNumber>
    </recommendedName>
</protein>
<dbReference type="GO" id="GO:0046854">
    <property type="term" value="P:phosphatidylinositol phosphate biosynthetic process"/>
    <property type="evidence" value="ECO:0007669"/>
    <property type="project" value="InterPro"/>
</dbReference>
<dbReference type="SMART" id="SM00146">
    <property type="entry name" value="PI3Kc"/>
    <property type="match status" value="1"/>
</dbReference>
<evidence type="ECO:0000256" key="6">
    <source>
        <dbReference type="ARBA" id="ARBA00022777"/>
    </source>
</evidence>
<dbReference type="GO" id="GO:0048015">
    <property type="term" value="P:phosphatidylinositol-mediated signaling"/>
    <property type="evidence" value="ECO:0007669"/>
    <property type="project" value="TreeGrafter"/>
</dbReference>
<dbReference type="SMART" id="SM00145">
    <property type="entry name" value="PI3Ka"/>
    <property type="match status" value="1"/>
</dbReference>
<dbReference type="CDD" id="cd05167">
    <property type="entry name" value="PI4Kc_III_alpha"/>
    <property type="match status" value="1"/>
</dbReference>
<dbReference type="Pfam" id="PF00454">
    <property type="entry name" value="PI3_PI4_kinase"/>
    <property type="match status" value="1"/>
</dbReference>
<keyword evidence="6" id="KW-0418">Kinase</keyword>
<dbReference type="FunFam" id="3.30.1010.10:FF:000014">
    <property type="entry name" value="Phosphatidylinositol 4-kinase STT4"/>
    <property type="match status" value="1"/>
</dbReference>
<dbReference type="InterPro" id="IPR057596">
    <property type="entry name" value="RDRP_core"/>
</dbReference>
<dbReference type="Pfam" id="PF19274">
    <property type="entry name" value="PI4K_N"/>
    <property type="match status" value="1"/>
</dbReference>
<dbReference type="FunFam" id="1.25.40.70:FF:000011">
    <property type="entry name" value="Phosphatidylinositol 4-kinase alpha"/>
    <property type="match status" value="1"/>
</dbReference>
<accession>A0A1J8Q1M5</accession>
<comment type="caution">
    <text evidence="10">The sequence shown here is derived from an EMBL/GenBank/DDBJ whole genome shotgun (WGS) entry which is preliminary data.</text>
</comment>
<dbReference type="Gene3D" id="1.10.1070.11">
    <property type="entry name" value="Phosphatidylinositol 3-/4-kinase, catalytic domain"/>
    <property type="match status" value="1"/>
</dbReference>
<dbReference type="GO" id="GO:0005524">
    <property type="term" value="F:ATP binding"/>
    <property type="evidence" value="ECO:0007669"/>
    <property type="project" value="UniProtKB-KW"/>
</dbReference>
<dbReference type="Pfam" id="PF00613">
    <property type="entry name" value="PI3Ka"/>
    <property type="match status" value="1"/>
</dbReference>
<evidence type="ECO:0000259" key="8">
    <source>
        <dbReference type="PROSITE" id="PS50290"/>
    </source>
</evidence>